<keyword evidence="2 3" id="KW-0378">Hydrolase</keyword>
<dbReference type="Pfam" id="PF00135">
    <property type="entry name" value="COesterase"/>
    <property type="match status" value="1"/>
</dbReference>
<evidence type="ECO:0000256" key="1">
    <source>
        <dbReference type="ARBA" id="ARBA00005964"/>
    </source>
</evidence>
<evidence type="ECO:0000256" key="3">
    <source>
        <dbReference type="RuleBase" id="RU361235"/>
    </source>
</evidence>
<dbReference type="PANTHER" id="PTHR11559">
    <property type="entry name" value="CARBOXYLESTERASE"/>
    <property type="match status" value="1"/>
</dbReference>
<protein>
    <recommendedName>
        <fullName evidence="3">Carboxylic ester hydrolase</fullName>
        <ecNumber evidence="3">3.1.1.-</ecNumber>
    </recommendedName>
</protein>
<sequence length="490" mass="50279">MDPVVRVSGGSVRGVNRDGVNAFLGMPYAAPAVGADRYRAPQPVVPWTGERPATEHGPTAAQSAYPAPMDTVLPSSVSPGDDYLNVSVWAPEGASGLPVMVWIHGGAFVRGANSVPTYDGAAFARDGVVVVGINYRLGVPGFAVLDGAPTNLGLRDQVAALEWVRDNAAAFGGRPDDVTIFGESAGGMSVAALMASPAARGLFHRAAIQSGGGTAVCTLEDARRVSAEIAAHLGVPATAEAFAALDPEAVVAAQSAVGLAIQSDPDPKRWGASVLRGGLGIMSLFPVIDGDIVPGVPEDLVRAGSAAGIPLLIGTTREEFRLFLVPTGVAAGVTAQVLPLLAQRYGWPEHAVETYAANRPAAAPGHVASAILTDAGFRAPAARLAAAQHAAGGPVQVYEFGWQTPVAGLGACHALELGFVFDMLDGARAMVGDAAPAALATQMHRAWVRFGSTGDAGWPAWTPERPTVMTFDVESSVVEGPRADELALWG</sequence>
<evidence type="ECO:0000313" key="5">
    <source>
        <dbReference type="EMBL" id="GAA2477143.1"/>
    </source>
</evidence>
<dbReference type="PROSITE" id="PS00122">
    <property type="entry name" value="CARBOXYLESTERASE_B_1"/>
    <property type="match status" value="1"/>
</dbReference>
<dbReference type="RefSeq" id="WP_344254025.1">
    <property type="nucleotide sequence ID" value="NZ_BAAARE010000005.1"/>
</dbReference>
<dbReference type="EMBL" id="BAAARE010000005">
    <property type="protein sequence ID" value="GAA2477143.1"/>
    <property type="molecule type" value="Genomic_DNA"/>
</dbReference>
<dbReference type="SUPFAM" id="SSF53474">
    <property type="entry name" value="alpha/beta-Hydrolases"/>
    <property type="match status" value="1"/>
</dbReference>
<dbReference type="InterPro" id="IPR019826">
    <property type="entry name" value="Carboxylesterase_B_AS"/>
</dbReference>
<dbReference type="Proteomes" id="UP001500730">
    <property type="component" value="Unassembled WGS sequence"/>
</dbReference>
<keyword evidence="6" id="KW-1185">Reference proteome</keyword>
<accession>A0ABP5YCQ9</accession>
<evidence type="ECO:0000313" key="6">
    <source>
        <dbReference type="Proteomes" id="UP001500730"/>
    </source>
</evidence>
<dbReference type="Gene3D" id="3.40.50.1820">
    <property type="entry name" value="alpha/beta hydrolase"/>
    <property type="match status" value="1"/>
</dbReference>
<proteinExistence type="inferred from homology"/>
<feature type="domain" description="Carboxylesterase type B" evidence="4">
    <location>
        <begin position="2"/>
        <end position="489"/>
    </location>
</feature>
<name>A0ABP5YCQ9_9MICO</name>
<evidence type="ECO:0000259" key="4">
    <source>
        <dbReference type="Pfam" id="PF00135"/>
    </source>
</evidence>
<evidence type="ECO:0000256" key="2">
    <source>
        <dbReference type="ARBA" id="ARBA00022801"/>
    </source>
</evidence>
<dbReference type="InterPro" id="IPR050309">
    <property type="entry name" value="Type-B_Carboxylest/Lipase"/>
</dbReference>
<comment type="similarity">
    <text evidence="1 3">Belongs to the type-B carboxylesterase/lipase family.</text>
</comment>
<organism evidence="5 6">
    <name type="scientific">Terrabacter carboxydivorans</name>
    <dbReference type="NCBI Taxonomy" id="619730"/>
    <lineage>
        <taxon>Bacteria</taxon>
        <taxon>Bacillati</taxon>
        <taxon>Actinomycetota</taxon>
        <taxon>Actinomycetes</taxon>
        <taxon>Micrococcales</taxon>
        <taxon>Intrasporangiaceae</taxon>
        <taxon>Terrabacter</taxon>
    </lineage>
</organism>
<dbReference type="EC" id="3.1.1.-" evidence="3"/>
<dbReference type="InterPro" id="IPR002018">
    <property type="entry name" value="CarbesteraseB"/>
</dbReference>
<dbReference type="InterPro" id="IPR029058">
    <property type="entry name" value="AB_hydrolase_fold"/>
</dbReference>
<gene>
    <name evidence="5" type="ORF">GCM10009858_13220</name>
</gene>
<comment type="caution">
    <text evidence="5">The sequence shown here is derived from an EMBL/GenBank/DDBJ whole genome shotgun (WGS) entry which is preliminary data.</text>
</comment>
<reference evidence="6" key="1">
    <citation type="journal article" date="2019" name="Int. J. Syst. Evol. Microbiol.">
        <title>The Global Catalogue of Microorganisms (GCM) 10K type strain sequencing project: providing services to taxonomists for standard genome sequencing and annotation.</title>
        <authorList>
            <consortium name="The Broad Institute Genomics Platform"/>
            <consortium name="The Broad Institute Genome Sequencing Center for Infectious Disease"/>
            <person name="Wu L."/>
            <person name="Ma J."/>
        </authorList>
    </citation>
    <scope>NUCLEOTIDE SEQUENCE [LARGE SCALE GENOMIC DNA]</scope>
    <source>
        <strain evidence="6">JCM 16259</strain>
    </source>
</reference>